<sequence length="108" mass="12209">MRHLILISFVLILSISFANADWFDDLTDKITGGFHSAGQWVKDTASPAVRGKFNEAKEKLQDPETHKTIREWLSDKADKIANFTKTEIAPELKKIYEAATADSNEKKD</sequence>
<dbReference type="EMBL" id="LIAE01010632">
    <property type="protein sequence ID" value="PAV57588.1"/>
    <property type="molecule type" value="Genomic_DNA"/>
</dbReference>
<evidence type="ECO:0000256" key="1">
    <source>
        <dbReference type="SAM" id="SignalP"/>
    </source>
</evidence>
<feature type="chain" id="PRO_5013507680" description="SXP/RAL-2 family protein Ani s 5-like cation-binding domain-containing protein" evidence="1">
    <location>
        <begin position="21"/>
        <end position="108"/>
    </location>
</feature>
<evidence type="ECO:0000313" key="2">
    <source>
        <dbReference type="EMBL" id="PAV57588.1"/>
    </source>
</evidence>
<dbReference type="OrthoDB" id="5811174at2759"/>
<comment type="caution">
    <text evidence="2">The sequence shown here is derived from an EMBL/GenBank/DDBJ whole genome shotgun (WGS) entry which is preliminary data.</text>
</comment>
<feature type="signal peptide" evidence="1">
    <location>
        <begin position="1"/>
        <end position="20"/>
    </location>
</feature>
<name>A0A2A2J6Y7_9BILA</name>
<protein>
    <recommendedName>
        <fullName evidence="5">SXP/RAL-2 family protein Ani s 5-like cation-binding domain-containing protein</fullName>
    </recommendedName>
</protein>
<organism evidence="2 4">
    <name type="scientific">Diploscapter pachys</name>
    <dbReference type="NCBI Taxonomy" id="2018661"/>
    <lineage>
        <taxon>Eukaryota</taxon>
        <taxon>Metazoa</taxon>
        <taxon>Ecdysozoa</taxon>
        <taxon>Nematoda</taxon>
        <taxon>Chromadorea</taxon>
        <taxon>Rhabditida</taxon>
        <taxon>Rhabditina</taxon>
        <taxon>Rhabditomorpha</taxon>
        <taxon>Rhabditoidea</taxon>
        <taxon>Rhabditidae</taxon>
        <taxon>Diploscapter</taxon>
    </lineage>
</organism>
<dbReference type="Proteomes" id="UP000218231">
    <property type="component" value="Unassembled WGS sequence"/>
</dbReference>
<evidence type="ECO:0000313" key="4">
    <source>
        <dbReference type="Proteomes" id="UP000218231"/>
    </source>
</evidence>
<reference evidence="2 4" key="1">
    <citation type="journal article" date="2017" name="Curr. Biol.">
        <title>Genome architecture and evolution of a unichromosomal asexual nematode.</title>
        <authorList>
            <person name="Fradin H."/>
            <person name="Zegar C."/>
            <person name="Gutwein M."/>
            <person name="Lucas J."/>
            <person name="Kovtun M."/>
            <person name="Corcoran D."/>
            <person name="Baugh L.R."/>
            <person name="Kiontke K."/>
            <person name="Gunsalus K."/>
            <person name="Fitch D.H."/>
            <person name="Piano F."/>
        </authorList>
    </citation>
    <scope>NUCLEOTIDE SEQUENCE [LARGE SCALE GENOMIC DNA]</scope>
    <source>
        <strain evidence="2">PF1309</strain>
    </source>
</reference>
<dbReference type="AlphaFoldDB" id="A0A2A2J6Y7"/>
<proteinExistence type="predicted"/>
<gene>
    <name evidence="2" type="ORF">WR25_03437</name>
    <name evidence="3" type="ORF">WR25_18869</name>
</gene>
<evidence type="ECO:0000313" key="3">
    <source>
        <dbReference type="EMBL" id="PAV93111.1"/>
    </source>
</evidence>
<keyword evidence="1" id="KW-0732">Signal</keyword>
<dbReference type="EMBL" id="LIAE01005714">
    <property type="protein sequence ID" value="PAV93111.1"/>
    <property type="molecule type" value="Genomic_DNA"/>
</dbReference>
<evidence type="ECO:0008006" key="5">
    <source>
        <dbReference type="Google" id="ProtNLM"/>
    </source>
</evidence>
<keyword evidence="4" id="KW-1185">Reference proteome</keyword>
<accession>A0A2A2J6Y7</accession>